<dbReference type="Pfam" id="PF00534">
    <property type="entry name" value="Glycos_transf_1"/>
    <property type="match status" value="1"/>
</dbReference>
<evidence type="ECO:0000313" key="4">
    <source>
        <dbReference type="Proteomes" id="UP001060275"/>
    </source>
</evidence>
<organism evidence="3 4">
    <name type="scientific">Devosia ureilytica</name>
    <dbReference type="NCBI Taxonomy" id="2952754"/>
    <lineage>
        <taxon>Bacteria</taxon>
        <taxon>Pseudomonadati</taxon>
        <taxon>Pseudomonadota</taxon>
        <taxon>Alphaproteobacteria</taxon>
        <taxon>Hyphomicrobiales</taxon>
        <taxon>Devosiaceae</taxon>
        <taxon>Devosia</taxon>
    </lineage>
</organism>
<dbReference type="PANTHER" id="PTHR12526:SF638">
    <property type="entry name" value="SPORE COAT PROTEIN SA"/>
    <property type="match status" value="1"/>
</dbReference>
<proteinExistence type="predicted"/>
<dbReference type="AlphaFoldDB" id="A0A9Q4AM32"/>
<comment type="caution">
    <text evidence="3">The sequence shown here is derived from an EMBL/GenBank/DDBJ whole genome shotgun (WGS) entry which is preliminary data.</text>
</comment>
<dbReference type="InterPro" id="IPR001296">
    <property type="entry name" value="Glyco_trans_1"/>
</dbReference>
<reference evidence="3" key="1">
    <citation type="submission" date="2022-06" db="EMBL/GenBank/DDBJ databases">
        <title>Devosia sp. XJ19-45 genome assembly.</title>
        <authorList>
            <person name="Li B."/>
            <person name="Cai M."/>
            <person name="Nie G."/>
            <person name="Li W."/>
        </authorList>
    </citation>
    <scope>NUCLEOTIDE SEQUENCE</scope>
    <source>
        <strain evidence="3">XJ19-45</strain>
    </source>
</reference>
<keyword evidence="4" id="KW-1185">Reference proteome</keyword>
<evidence type="ECO:0000259" key="1">
    <source>
        <dbReference type="Pfam" id="PF00534"/>
    </source>
</evidence>
<dbReference type="SUPFAM" id="SSF53756">
    <property type="entry name" value="UDP-Glycosyltransferase/glycogen phosphorylase"/>
    <property type="match status" value="1"/>
</dbReference>
<dbReference type="Proteomes" id="UP001060275">
    <property type="component" value="Unassembled WGS sequence"/>
</dbReference>
<dbReference type="Pfam" id="PF13579">
    <property type="entry name" value="Glyco_trans_4_4"/>
    <property type="match status" value="1"/>
</dbReference>
<dbReference type="PANTHER" id="PTHR12526">
    <property type="entry name" value="GLYCOSYLTRANSFERASE"/>
    <property type="match status" value="1"/>
</dbReference>
<name>A0A9Q4AM32_9HYPH</name>
<protein>
    <submittedName>
        <fullName evidence="3">Glycosyltransferase family 4 protein</fullName>
    </submittedName>
</protein>
<feature type="domain" description="Glycosyl transferase family 1" evidence="1">
    <location>
        <begin position="194"/>
        <end position="330"/>
    </location>
</feature>
<feature type="domain" description="Glycosyltransferase subfamily 4-like N-terminal" evidence="2">
    <location>
        <begin position="13"/>
        <end position="155"/>
    </location>
</feature>
<dbReference type="InterPro" id="IPR028098">
    <property type="entry name" value="Glyco_trans_4-like_N"/>
</dbReference>
<dbReference type="Gene3D" id="3.40.50.2000">
    <property type="entry name" value="Glycogen Phosphorylase B"/>
    <property type="match status" value="2"/>
</dbReference>
<dbReference type="CDD" id="cd03823">
    <property type="entry name" value="GT4_ExpE7-like"/>
    <property type="match status" value="1"/>
</dbReference>
<evidence type="ECO:0000313" key="3">
    <source>
        <dbReference type="EMBL" id="MCP8886205.1"/>
    </source>
</evidence>
<dbReference type="EMBL" id="JAMWDU010000001">
    <property type="protein sequence ID" value="MCP8886205.1"/>
    <property type="molecule type" value="Genomic_DNA"/>
</dbReference>
<evidence type="ECO:0000259" key="2">
    <source>
        <dbReference type="Pfam" id="PF13579"/>
    </source>
</evidence>
<accession>A0A9Q4AM32</accession>
<sequence>MGHTVGSASIERQAEPRVERNGVSVYRLDHHNDFWLEDWPQHNAQQRRMQKLKQQWNFEIERQFEKVLDEFRPDILNSHSLVDVTTLVWRAAHRRGIPVVHTLCDYDLMCGNAAMFRNGAPCDHIHLGCRLVNFSKKFTQRYVDAVASVGTDILSIHVSHGLFQHIPEQLRRVIFYSSTVPGGDPVERRRMDRSGRPMTFGYIGRINTEKGVGTMIDAFKMIGPGNWRCLIAGKAMDDSVERFTAQAGDLPIEFIGWATPKNFFEQIDVLICPSYWAEPSPRAIYEAYQMGVPVIGAASGGIPELIGDQEWLFKPGSASQLADRIRGVLGKSRAELPTEAEFGGIIERSSSRHVGENYLRLYDDVLDRKRSGSQAH</sequence>
<gene>
    <name evidence="3" type="ORF">NF348_03735</name>
</gene>
<dbReference type="GO" id="GO:0016757">
    <property type="term" value="F:glycosyltransferase activity"/>
    <property type="evidence" value="ECO:0007669"/>
    <property type="project" value="InterPro"/>
</dbReference>